<dbReference type="KEGG" id="mpp:MICPUCDRAFT_33745"/>
<dbReference type="GeneID" id="9684547"/>
<dbReference type="InterPro" id="IPR012093">
    <property type="entry name" value="Pirin"/>
</dbReference>
<dbReference type="PANTHER" id="PTHR13903">
    <property type="entry name" value="PIRIN-RELATED"/>
    <property type="match status" value="1"/>
</dbReference>
<organism evidence="6">
    <name type="scientific">Micromonas pusilla (strain CCMP1545)</name>
    <name type="common">Picoplanktonic green alga</name>
    <dbReference type="NCBI Taxonomy" id="564608"/>
    <lineage>
        <taxon>Eukaryota</taxon>
        <taxon>Viridiplantae</taxon>
        <taxon>Chlorophyta</taxon>
        <taxon>Mamiellophyceae</taxon>
        <taxon>Mamiellales</taxon>
        <taxon>Mamiellaceae</taxon>
        <taxon>Micromonas</taxon>
    </lineage>
</organism>
<protein>
    <submittedName>
        <fullName evidence="5">Predicted protein</fullName>
    </submittedName>
</protein>
<dbReference type="InterPro" id="IPR011051">
    <property type="entry name" value="RmlC_Cupin_sf"/>
</dbReference>
<proteinExistence type="inferred from homology"/>
<dbReference type="OMA" id="DHTDSVG"/>
<dbReference type="eggNOG" id="ENOG502QQ5A">
    <property type="taxonomic scope" value="Eukaryota"/>
</dbReference>
<evidence type="ECO:0000259" key="3">
    <source>
        <dbReference type="Pfam" id="PF02678"/>
    </source>
</evidence>
<dbReference type="CDD" id="cd02909">
    <property type="entry name" value="cupin_pirin_N"/>
    <property type="match status" value="1"/>
</dbReference>
<dbReference type="Pfam" id="PF02678">
    <property type="entry name" value="Pirin"/>
    <property type="match status" value="1"/>
</dbReference>
<dbReference type="Proteomes" id="UP000001876">
    <property type="component" value="Unassembled WGS sequence"/>
</dbReference>
<dbReference type="InterPro" id="IPR008778">
    <property type="entry name" value="Pirin_C_dom"/>
</dbReference>
<feature type="domain" description="Pirin C-terminal" evidence="4">
    <location>
        <begin position="201"/>
        <end position="306"/>
    </location>
</feature>
<dbReference type="Gene3D" id="2.60.120.10">
    <property type="entry name" value="Jelly Rolls"/>
    <property type="match status" value="2"/>
</dbReference>
<name>C1MTQ5_MICPC</name>
<evidence type="ECO:0000256" key="1">
    <source>
        <dbReference type="ARBA" id="ARBA00008416"/>
    </source>
</evidence>
<dbReference type="AlphaFoldDB" id="C1MTQ5"/>
<dbReference type="Pfam" id="PF05726">
    <property type="entry name" value="Pirin_C"/>
    <property type="match status" value="1"/>
</dbReference>
<dbReference type="InterPro" id="IPR014710">
    <property type="entry name" value="RmlC-like_jellyroll"/>
</dbReference>
<gene>
    <name evidence="5" type="ORF">MICPUCDRAFT_33745</name>
</gene>
<accession>C1MTQ5</accession>
<dbReference type="EMBL" id="GG663740">
    <property type="protein sequence ID" value="EEH56492.1"/>
    <property type="molecule type" value="Genomic_DNA"/>
</dbReference>
<comment type="similarity">
    <text evidence="1 2">Belongs to the pirin family.</text>
</comment>
<sequence>MSSAVKKVEPLRFPFQTPDPFLFAVYHNDDYPAGDDQLRAPRRGNGADFDPNSAYRMYHGDRVPGFPQHPHRGFETITATMIGLVDHTDSVGNAGRYGHGDVQWMTAGKGIVHGEMFPLVNADAPNPLRLFQIWLNLPARSKMADPAFVMHWGEDVATAKSADGLTTAIVWAGELLGARGGTPPLESWAADDANDVVVAFMTMKPGATFALPPARVGGDANRSAYFFEGSALRCEGETLRKGVAVELDASVGAELSVPSDASEDAMVLILQGRPIGEPVAQHGPFVMNTRSEIARAFADYESTRFGGWPWDDDAPVFGKKGRFAKVNGVEYYPPSAAAAAAKDER</sequence>
<dbReference type="RefSeq" id="XP_003059360.1">
    <property type="nucleotide sequence ID" value="XM_003059314.1"/>
</dbReference>
<keyword evidence="6" id="KW-1185">Reference proteome</keyword>
<evidence type="ECO:0000259" key="4">
    <source>
        <dbReference type="Pfam" id="PF05726"/>
    </source>
</evidence>
<dbReference type="InterPro" id="IPR003829">
    <property type="entry name" value="Pirin_N_dom"/>
</dbReference>
<feature type="domain" description="Pirin N-terminal" evidence="3">
    <location>
        <begin position="58"/>
        <end position="135"/>
    </location>
</feature>
<evidence type="ECO:0000256" key="2">
    <source>
        <dbReference type="RuleBase" id="RU003457"/>
    </source>
</evidence>
<dbReference type="PANTHER" id="PTHR13903:SF8">
    <property type="entry name" value="PIRIN"/>
    <property type="match status" value="1"/>
</dbReference>
<evidence type="ECO:0000313" key="5">
    <source>
        <dbReference type="EMBL" id="EEH56492.1"/>
    </source>
</evidence>
<reference evidence="5 6" key="1">
    <citation type="journal article" date="2009" name="Science">
        <title>Green evolution and dynamic adaptations revealed by genomes of the marine picoeukaryotes Micromonas.</title>
        <authorList>
            <person name="Worden A.Z."/>
            <person name="Lee J.H."/>
            <person name="Mock T."/>
            <person name="Rouze P."/>
            <person name="Simmons M.P."/>
            <person name="Aerts A.L."/>
            <person name="Allen A.E."/>
            <person name="Cuvelier M.L."/>
            <person name="Derelle E."/>
            <person name="Everett M.V."/>
            <person name="Foulon E."/>
            <person name="Grimwood J."/>
            <person name="Gundlach H."/>
            <person name="Henrissat B."/>
            <person name="Napoli C."/>
            <person name="McDonald S.M."/>
            <person name="Parker M.S."/>
            <person name="Rombauts S."/>
            <person name="Salamov A."/>
            <person name="Von Dassow P."/>
            <person name="Badger J.H."/>
            <person name="Coutinho P.M."/>
            <person name="Demir E."/>
            <person name="Dubchak I."/>
            <person name="Gentemann C."/>
            <person name="Eikrem W."/>
            <person name="Gready J.E."/>
            <person name="John U."/>
            <person name="Lanier W."/>
            <person name="Lindquist E.A."/>
            <person name="Lucas S."/>
            <person name="Mayer K.F."/>
            <person name="Moreau H."/>
            <person name="Not F."/>
            <person name="Otillar R."/>
            <person name="Panaud O."/>
            <person name="Pangilinan J."/>
            <person name="Paulsen I."/>
            <person name="Piegu B."/>
            <person name="Poliakov A."/>
            <person name="Robbens S."/>
            <person name="Schmutz J."/>
            <person name="Toulza E."/>
            <person name="Wyss T."/>
            <person name="Zelensky A."/>
            <person name="Zhou K."/>
            <person name="Armbrust E.V."/>
            <person name="Bhattacharya D."/>
            <person name="Goodenough U.W."/>
            <person name="Van de Peer Y."/>
            <person name="Grigoriev I.V."/>
        </authorList>
    </citation>
    <scope>NUCLEOTIDE SEQUENCE [LARGE SCALE GENOMIC DNA]</scope>
    <source>
        <strain evidence="5 6">CCMP1545</strain>
    </source>
</reference>
<dbReference type="STRING" id="564608.C1MTQ5"/>
<dbReference type="OrthoDB" id="198735at2759"/>
<dbReference type="SUPFAM" id="SSF51182">
    <property type="entry name" value="RmlC-like cupins"/>
    <property type="match status" value="1"/>
</dbReference>
<evidence type="ECO:0000313" key="6">
    <source>
        <dbReference type="Proteomes" id="UP000001876"/>
    </source>
</evidence>